<protein>
    <recommendedName>
        <fullName evidence="1">F-box domain-containing protein</fullName>
    </recommendedName>
</protein>
<accession>A0A165DVI4</accession>
<dbReference type="AlphaFoldDB" id="A0A165DVI4"/>
<organism evidence="2 3">
    <name type="scientific">Exidia glandulosa HHB12029</name>
    <dbReference type="NCBI Taxonomy" id="1314781"/>
    <lineage>
        <taxon>Eukaryota</taxon>
        <taxon>Fungi</taxon>
        <taxon>Dikarya</taxon>
        <taxon>Basidiomycota</taxon>
        <taxon>Agaricomycotina</taxon>
        <taxon>Agaricomycetes</taxon>
        <taxon>Auriculariales</taxon>
        <taxon>Exidiaceae</taxon>
        <taxon>Exidia</taxon>
    </lineage>
</organism>
<dbReference type="SUPFAM" id="SSF81383">
    <property type="entry name" value="F-box domain"/>
    <property type="match status" value="1"/>
</dbReference>
<evidence type="ECO:0000313" key="2">
    <source>
        <dbReference type="EMBL" id="KZV85456.1"/>
    </source>
</evidence>
<dbReference type="SMART" id="SM00256">
    <property type="entry name" value="FBOX"/>
    <property type="match status" value="1"/>
</dbReference>
<dbReference type="Pfam" id="PF12937">
    <property type="entry name" value="F-box-like"/>
    <property type="match status" value="1"/>
</dbReference>
<dbReference type="InterPro" id="IPR001810">
    <property type="entry name" value="F-box_dom"/>
</dbReference>
<dbReference type="PROSITE" id="PS50181">
    <property type="entry name" value="FBOX"/>
    <property type="match status" value="1"/>
</dbReference>
<reference evidence="2 3" key="1">
    <citation type="journal article" date="2016" name="Mol. Biol. Evol.">
        <title>Comparative Genomics of Early-Diverging Mushroom-Forming Fungi Provides Insights into the Origins of Lignocellulose Decay Capabilities.</title>
        <authorList>
            <person name="Nagy L.G."/>
            <person name="Riley R."/>
            <person name="Tritt A."/>
            <person name="Adam C."/>
            <person name="Daum C."/>
            <person name="Floudas D."/>
            <person name="Sun H."/>
            <person name="Yadav J.S."/>
            <person name="Pangilinan J."/>
            <person name="Larsson K.H."/>
            <person name="Matsuura K."/>
            <person name="Barry K."/>
            <person name="Labutti K."/>
            <person name="Kuo R."/>
            <person name="Ohm R.A."/>
            <person name="Bhattacharya S.S."/>
            <person name="Shirouzu T."/>
            <person name="Yoshinaga Y."/>
            <person name="Martin F.M."/>
            <person name="Grigoriev I.V."/>
            <person name="Hibbett D.S."/>
        </authorList>
    </citation>
    <scope>NUCLEOTIDE SEQUENCE [LARGE SCALE GENOMIC DNA]</scope>
    <source>
        <strain evidence="2 3">HHB12029</strain>
    </source>
</reference>
<dbReference type="PANTHER" id="PTHR20933:SF4">
    <property type="entry name" value="F-BOX INVOLVED IN POLYQ PATHOGENESIS, ISOFORM A"/>
    <property type="match status" value="1"/>
</dbReference>
<gene>
    <name evidence="2" type="ORF">EXIGLDRAFT_753315</name>
</gene>
<evidence type="ECO:0000313" key="3">
    <source>
        <dbReference type="Proteomes" id="UP000077266"/>
    </source>
</evidence>
<evidence type="ECO:0000259" key="1">
    <source>
        <dbReference type="PROSITE" id="PS50181"/>
    </source>
</evidence>
<dbReference type="GO" id="GO:0031398">
    <property type="term" value="P:positive regulation of protein ubiquitination"/>
    <property type="evidence" value="ECO:0007669"/>
    <property type="project" value="TreeGrafter"/>
</dbReference>
<dbReference type="Gene3D" id="1.20.1280.50">
    <property type="match status" value="1"/>
</dbReference>
<dbReference type="STRING" id="1314781.A0A165DVI4"/>
<sequence>MWMPTHDEDVRKHVRAMAIAIAHEAVTQPRNPSLVVDATTFPAFESCLLSSTRYALGALATAINATAQINALPLELLCRIASYLPLTALCRASIVCQHWRQAFLRDTSLWRRLSIMLPDRPRGLQPSLMQILKRNKGFPLSLDLFMQIPADPVVPAMVRAFVPLLENHMHHIVSLYLTVPSVLRPRLLSFLRDTPAPVLRDLALDFQPMQRLLVRLPDQLFQGHAPELRRLYLTDCMLSPNTGTAVSKVTYLHYDHRSGMPSYRILQESLPVCSALTTLSFCGGSQPDNAPPAFLPVMYGVRDLRLVNTQNLDLEHVLSAFPHRTATSMSFRVFPHYSMLDAFLRRVCEGVTVTSFDIRYSLRVHSCDLVLGDVASDNFTIHINGQCVAVDVPRVLIVVLAKSAPELFETATRCALSVHLLDVLCALWPYLASLRELEFYMDMQFPAGHTFECPDLPVASDRTLDVLRIMASPVSWRIEHCTAGAEQVRNKLAYPGCWRTAGLEQVTHVDQVTDLIQMVKEGLGPDGLLSQEICDPMWPMPIALDVPGAEYTYSPMPSHVPAAPEMWCWEWKLNPIRL</sequence>
<feature type="domain" description="F-box" evidence="1">
    <location>
        <begin position="66"/>
        <end position="113"/>
    </location>
</feature>
<name>A0A165DVI4_EXIGL</name>
<proteinExistence type="predicted"/>
<dbReference type="Proteomes" id="UP000077266">
    <property type="component" value="Unassembled WGS sequence"/>
</dbReference>
<dbReference type="OrthoDB" id="2884925at2759"/>
<dbReference type="EMBL" id="KV426188">
    <property type="protein sequence ID" value="KZV85456.1"/>
    <property type="molecule type" value="Genomic_DNA"/>
</dbReference>
<dbReference type="PANTHER" id="PTHR20933">
    <property type="entry name" value="F-BOX ONLY PROTEIN 33"/>
    <property type="match status" value="1"/>
</dbReference>
<dbReference type="InParanoid" id="A0A165DVI4"/>
<dbReference type="InterPro" id="IPR036047">
    <property type="entry name" value="F-box-like_dom_sf"/>
</dbReference>
<keyword evidence="3" id="KW-1185">Reference proteome</keyword>